<reference evidence="2" key="1">
    <citation type="journal article" date="2013" name="Genome Announc.">
        <title>Genome sequence of the basidiomycetous yeast Pseudozyma antarctica T-34, a producer of the glycolipid biosurfactants mannosylerythritol lipids.</title>
        <authorList>
            <person name="Morita T."/>
            <person name="Koike H."/>
            <person name="Koyama Y."/>
            <person name="Hagiwara H."/>
            <person name="Ito E."/>
            <person name="Fukuoka T."/>
            <person name="Imura T."/>
            <person name="Machida M."/>
            <person name="Kitamoto D."/>
        </authorList>
    </citation>
    <scope>NUCLEOTIDE SEQUENCE [LARGE SCALE GENOMIC DNA]</scope>
    <source>
        <strain evidence="2">T-34</strain>
    </source>
</reference>
<evidence type="ECO:0000313" key="2">
    <source>
        <dbReference type="Proteomes" id="UP000011976"/>
    </source>
</evidence>
<accession>M9LUW0</accession>
<proteinExistence type="predicted"/>
<dbReference type="AlphaFoldDB" id="M9LUW0"/>
<name>M9LUW0_PSEA3</name>
<evidence type="ECO:0000313" key="1">
    <source>
        <dbReference type="EMBL" id="GAC73234.1"/>
    </source>
</evidence>
<sequence length="176" mass="19357">MPRHSSPNTLFQDSTSTTLSLHTYFLLDLLRLRQVVAMPVSIQSVTIALRDAGAVEQEHRTFSVSDAVNITVVLNAPKESNAPEEQGNETEVEVTTTDASQINIGPGPYAFGYYETLYDLYFAEAGWGDCAECRNVAKDFTPNSGKPFRCEQCMINDPQPWDLDVDGLSIGTSDSN</sequence>
<dbReference type="EMBL" id="DF196775">
    <property type="protein sequence ID" value="GAC73234.1"/>
    <property type="molecule type" value="Genomic_DNA"/>
</dbReference>
<organism evidence="1 2">
    <name type="scientific">Pseudozyma antarctica (strain T-34)</name>
    <name type="common">Yeast</name>
    <name type="synonym">Candida antarctica</name>
    <dbReference type="NCBI Taxonomy" id="1151754"/>
    <lineage>
        <taxon>Eukaryota</taxon>
        <taxon>Fungi</taxon>
        <taxon>Dikarya</taxon>
        <taxon>Basidiomycota</taxon>
        <taxon>Ustilaginomycotina</taxon>
        <taxon>Ustilaginomycetes</taxon>
        <taxon>Ustilaginales</taxon>
        <taxon>Ustilaginaceae</taxon>
        <taxon>Moesziomyces</taxon>
    </lineage>
</organism>
<gene>
    <name evidence="1" type="ORF">PANT_9c00013</name>
</gene>
<protein>
    <submittedName>
        <fullName evidence="1">Uncharacterized protein</fullName>
    </submittedName>
</protein>
<dbReference type="Proteomes" id="UP000011976">
    <property type="component" value="Unassembled WGS sequence"/>
</dbReference>